<evidence type="ECO:0000313" key="2">
    <source>
        <dbReference type="Proteomes" id="UP000652567"/>
    </source>
</evidence>
<comment type="caution">
    <text evidence="1">The sequence shown here is derived from an EMBL/GenBank/DDBJ whole genome shotgun (WGS) entry which is preliminary data.</text>
</comment>
<gene>
    <name evidence="1" type="ORF">C4F51_05835</name>
</gene>
<evidence type="ECO:0000313" key="1">
    <source>
        <dbReference type="EMBL" id="MBE8716708.1"/>
    </source>
</evidence>
<accession>A0A928V0X8</accession>
<sequence>MGANNLGAEWASDDEIMHIRALQKNTMKTVTEESYARNKKALYKCRGQRETSMHQPDIDGERLFRRFQRARCL</sequence>
<proteinExistence type="predicted"/>
<reference evidence="1" key="1">
    <citation type="submission" date="2018-07" db="EMBL/GenBank/DDBJ databases">
        <title>Genome assembly of strain Ka43.</title>
        <authorList>
            <person name="Kukolya J."/>
            <person name="Nagy I."/>
            <person name="Horvath B."/>
            <person name="Toth A."/>
        </authorList>
    </citation>
    <scope>NUCLEOTIDE SEQUENCE</scope>
    <source>
        <strain evidence="1">KB43</strain>
    </source>
</reference>
<keyword evidence="2" id="KW-1185">Reference proteome</keyword>
<dbReference type="Proteomes" id="UP000652567">
    <property type="component" value="Unassembled WGS sequence"/>
</dbReference>
<protein>
    <submittedName>
        <fullName evidence="1">Uncharacterized protein</fullName>
    </submittedName>
</protein>
<dbReference type="AlphaFoldDB" id="A0A928V0X8"/>
<organism evidence="1 2">
    <name type="scientific">Cellvibrio polysaccharolyticus</name>
    <dbReference type="NCBI Taxonomy" id="2082724"/>
    <lineage>
        <taxon>Bacteria</taxon>
        <taxon>Pseudomonadati</taxon>
        <taxon>Pseudomonadota</taxon>
        <taxon>Gammaproteobacteria</taxon>
        <taxon>Cellvibrionales</taxon>
        <taxon>Cellvibrionaceae</taxon>
        <taxon>Cellvibrio</taxon>
    </lineage>
</organism>
<name>A0A928V0X8_9GAMM</name>
<dbReference type="EMBL" id="PRDL01000001">
    <property type="protein sequence ID" value="MBE8716708.1"/>
    <property type="molecule type" value="Genomic_DNA"/>
</dbReference>